<evidence type="ECO:0000256" key="3">
    <source>
        <dbReference type="ARBA" id="ARBA00004435"/>
    </source>
</evidence>
<dbReference type="GO" id="GO:0051146">
    <property type="term" value="P:striated muscle cell differentiation"/>
    <property type="evidence" value="ECO:0007669"/>
    <property type="project" value="TreeGrafter"/>
</dbReference>
<dbReference type="Pfam" id="PF04831">
    <property type="entry name" value="POPDC1-3"/>
    <property type="match status" value="1"/>
</dbReference>
<dbReference type="InterPro" id="IPR055272">
    <property type="entry name" value="POPDC1-3_dom"/>
</dbReference>
<keyword evidence="13" id="KW-0325">Glycoprotein</keyword>
<evidence type="ECO:0000259" key="15">
    <source>
        <dbReference type="Pfam" id="PF04831"/>
    </source>
</evidence>
<proteinExistence type="inferred from homology"/>
<sequence>MHTGRKIDRLLFDEFRVGRSGLVVRSRLRGQRVPSSKPDSIEDPPCICCGALSRDQPVPPDGVAEEEELSQIPSDDSSMHPLNESFATPPPVGPRLCEPWPQTRHLLLQGAHICLAAALVMPTVGRPLAQFASRILLSAGFLSAGAWAALHSCTGPDVLAWNATLLMANCAQAAYIVYRRLPPRIAPELQELYLKVFAPLKVGKDQFRQLVRHAHTEPLEPGEHYAVEGITLTDQRLAVLLSGKMKVTCEEILLHYLSPTEFVDSPEWESCSSNTDKRFQVTLTAIEPCKLLCWGRKELLSLLDGNPFLKVVMHHLIGKDITHKLYSLNEQHRLQDKQPSLSDSLEFWRSPPVNRSHSLDMLHTGRRGQVRSLTWQKPVRRERRTQSIVAENLGDSRTSNFSDPGPMRNKRKLKHLQEDESQNETPV</sequence>
<evidence type="ECO:0000256" key="14">
    <source>
        <dbReference type="SAM" id="MobiDB-lite"/>
    </source>
</evidence>
<dbReference type="PANTHER" id="PTHR12101:SF17">
    <property type="entry name" value="BLOOD VESSEL EPICARDIAL SUBSTANCE"/>
    <property type="match status" value="1"/>
</dbReference>
<keyword evidence="11" id="KW-1133">Transmembrane helix</keyword>
<evidence type="ECO:0000256" key="11">
    <source>
        <dbReference type="ARBA" id="ARBA00022989"/>
    </source>
</evidence>
<evidence type="ECO:0000256" key="9">
    <source>
        <dbReference type="ARBA" id="ARBA00022889"/>
    </source>
</evidence>
<dbReference type="SUPFAM" id="SSF51206">
    <property type="entry name" value="cAMP-binding domain-like"/>
    <property type="match status" value="1"/>
</dbReference>
<keyword evidence="7" id="KW-1003">Cell membrane</keyword>
<accession>A0A4Y2BAT3</accession>
<evidence type="ECO:0000256" key="6">
    <source>
        <dbReference type="ARBA" id="ARBA00022473"/>
    </source>
</evidence>
<feature type="region of interest" description="Disordered" evidence="14">
    <location>
        <begin position="58"/>
        <end position="85"/>
    </location>
</feature>
<evidence type="ECO:0000256" key="12">
    <source>
        <dbReference type="ARBA" id="ARBA00023136"/>
    </source>
</evidence>
<dbReference type="GO" id="GO:0007155">
    <property type="term" value="P:cell adhesion"/>
    <property type="evidence" value="ECO:0007669"/>
    <property type="project" value="UniProtKB-KW"/>
</dbReference>
<evidence type="ECO:0000256" key="5">
    <source>
        <dbReference type="ARBA" id="ARBA00022427"/>
    </source>
</evidence>
<dbReference type="InterPro" id="IPR006916">
    <property type="entry name" value="POPDC1-3"/>
</dbReference>
<dbReference type="Gene3D" id="2.60.120.10">
    <property type="entry name" value="Jelly Rolls"/>
    <property type="match status" value="1"/>
</dbReference>
<reference evidence="16 17" key="1">
    <citation type="journal article" date="2019" name="Sci. Rep.">
        <title>Orb-weaving spider Araneus ventricosus genome elucidates the spidroin gene catalogue.</title>
        <authorList>
            <person name="Kono N."/>
            <person name="Nakamura H."/>
            <person name="Ohtoshi R."/>
            <person name="Moran D.A.P."/>
            <person name="Shinohara A."/>
            <person name="Yoshida Y."/>
            <person name="Fujiwara M."/>
            <person name="Mori M."/>
            <person name="Tomita M."/>
            <person name="Arakawa K."/>
        </authorList>
    </citation>
    <scope>NUCLEOTIDE SEQUENCE [LARGE SCALE GENOMIC DNA]</scope>
</reference>
<dbReference type="GO" id="GO:0042383">
    <property type="term" value="C:sarcolemma"/>
    <property type="evidence" value="ECO:0007669"/>
    <property type="project" value="TreeGrafter"/>
</dbReference>
<keyword evidence="9" id="KW-0130">Cell adhesion</keyword>
<name>A0A4Y2BAT3_ARAVE</name>
<keyword evidence="17" id="KW-1185">Reference proteome</keyword>
<dbReference type="OrthoDB" id="425611at2759"/>
<keyword evidence="6" id="KW-0217">Developmental protein</keyword>
<dbReference type="InterPro" id="IPR014710">
    <property type="entry name" value="RmlC-like_jellyroll"/>
</dbReference>
<evidence type="ECO:0000256" key="8">
    <source>
        <dbReference type="ARBA" id="ARBA00022692"/>
    </source>
</evidence>
<comment type="subcellular location">
    <subcellularLocation>
        <location evidence="3">Cell junction</location>
        <location evidence="3">Tight junction</location>
    </subcellularLocation>
    <subcellularLocation>
        <location evidence="1">Lateral cell membrane</location>
    </subcellularLocation>
    <subcellularLocation>
        <location evidence="2">Membrane</location>
        <topology evidence="2">Multi-pass membrane protein</topology>
    </subcellularLocation>
</comment>
<feature type="domain" description="POPDC1-3" evidence="15">
    <location>
        <begin position="104"/>
        <end position="331"/>
    </location>
</feature>
<evidence type="ECO:0000313" key="17">
    <source>
        <dbReference type="Proteomes" id="UP000499080"/>
    </source>
</evidence>
<dbReference type="GO" id="GO:0007507">
    <property type="term" value="P:heart development"/>
    <property type="evidence" value="ECO:0007669"/>
    <property type="project" value="TreeGrafter"/>
</dbReference>
<evidence type="ECO:0000256" key="13">
    <source>
        <dbReference type="ARBA" id="ARBA00023180"/>
    </source>
</evidence>
<keyword evidence="8" id="KW-0812">Transmembrane</keyword>
<comment type="caution">
    <text evidence="16">The sequence shown here is derived from an EMBL/GenBank/DDBJ whole genome shotgun (WGS) entry which is preliminary data.</text>
</comment>
<dbReference type="AlphaFoldDB" id="A0A4Y2BAT3"/>
<feature type="region of interest" description="Disordered" evidence="14">
    <location>
        <begin position="376"/>
        <end position="427"/>
    </location>
</feature>
<evidence type="ECO:0000256" key="10">
    <source>
        <dbReference type="ARBA" id="ARBA00022949"/>
    </source>
</evidence>
<keyword evidence="5" id="KW-0796">Tight junction</keyword>
<dbReference type="PANTHER" id="PTHR12101">
    <property type="entry name" value="POPEYE DOMAIN CONTAINING PROTEIN"/>
    <property type="match status" value="1"/>
</dbReference>
<dbReference type="InterPro" id="IPR018490">
    <property type="entry name" value="cNMP-bd_dom_sf"/>
</dbReference>
<evidence type="ECO:0000256" key="1">
    <source>
        <dbReference type="ARBA" id="ARBA00004124"/>
    </source>
</evidence>
<evidence type="ECO:0000256" key="7">
    <source>
        <dbReference type="ARBA" id="ARBA00022475"/>
    </source>
</evidence>
<dbReference type="GO" id="GO:0005923">
    <property type="term" value="C:bicellular tight junction"/>
    <property type="evidence" value="ECO:0007669"/>
    <property type="project" value="UniProtKB-SubCell"/>
</dbReference>
<dbReference type="GO" id="GO:0042391">
    <property type="term" value="P:regulation of membrane potential"/>
    <property type="evidence" value="ECO:0007669"/>
    <property type="project" value="TreeGrafter"/>
</dbReference>
<dbReference type="EMBL" id="BGPR01000065">
    <property type="protein sequence ID" value="GBL89441.1"/>
    <property type="molecule type" value="Genomic_DNA"/>
</dbReference>
<protein>
    <submittedName>
        <fullName evidence="16">Blood vessel epicardial substance</fullName>
    </submittedName>
</protein>
<dbReference type="GO" id="GO:0030552">
    <property type="term" value="F:cAMP binding"/>
    <property type="evidence" value="ECO:0007669"/>
    <property type="project" value="TreeGrafter"/>
</dbReference>
<evidence type="ECO:0000313" key="16">
    <source>
        <dbReference type="EMBL" id="GBL89441.1"/>
    </source>
</evidence>
<evidence type="ECO:0000256" key="2">
    <source>
        <dbReference type="ARBA" id="ARBA00004141"/>
    </source>
</evidence>
<keyword evidence="10" id="KW-0965">Cell junction</keyword>
<evidence type="ECO:0000256" key="4">
    <source>
        <dbReference type="ARBA" id="ARBA00007146"/>
    </source>
</evidence>
<dbReference type="Proteomes" id="UP000499080">
    <property type="component" value="Unassembled WGS sequence"/>
</dbReference>
<gene>
    <name evidence="16" type="primary">BVES</name>
    <name evidence="16" type="ORF">AVEN_87793_1</name>
</gene>
<comment type="similarity">
    <text evidence="4">Belongs to the popeye family.</text>
</comment>
<dbReference type="GO" id="GO:0016328">
    <property type="term" value="C:lateral plasma membrane"/>
    <property type="evidence" value="ECO:0007669"/>
    <property type="project" value="UniProtKB-SubCell"/>
</dbReference>
<keyword evidence="12" id="KW-0472">Membrane</keyword>
<organism evidence="16 17">
    <name type="scientific">Araneus ventricosus</name>
    <name type="common">Orbweaver spider</name>
    <name type="synonym">Epeira ventricosa</name>
    <dbReference type="NCBI Taxonomy" id="182803"/>
    <lineage>
        <taxon>Eukaryota</taxon>
        <taxon>Metazoa</taxon>
        <taxon>Ecdysozoa</taxon>
        <taxon>Arthropoda</taxon>
        <taxon>Chelicerata</taxon>
        <taxon>Arachnida</taxon>
        <taxon>Araneae</taxon>
        <taxon>Araneomorphae</taxon>
        <taxon>Entelegynae</taxon>
        <taxon>Araneoidea</taxon>
        <taxon>Araneidae</taxon>
        <taxon>Araneus</taxon>
    </lineage>
</organism>